<evidence type="ECO:0000313" key="4">
    <source>
        <dbReference type="EMBL" id="MDR7089955.1"/>
    </source>
</evidence>
<dbReference type="Pfam" id="PF01026">
    <property type="entry name" value="TatD_DNase"/>
    <property type="match status" value="1"/>
</dbReference>
<comment type="similarity">
    <text evidence="1">Belongs to the metallo-dependent hydrolases superfamily. TatD-type hydrolase family.</text>
</comment>
<dbReference type="PANTHER" id="PTHR46317:SF1">
    <property type="entry name" value="HYDROLASE, TATD FAMILY"/>
    <property type="match status" value="1"/>
</dbReference>
<evidence type="ECO:0000256" key="3">
    <source>
        <dbReference type="ARBA" id="ARBA00022801"/>
    </source>
</evidence>
<sequence length="243" mass="27088">MIDFHCHLDLYPDPHAIASECISRGIYLLSVTTTPSAWKGTSELASGASRIRTALGLHPQIAHNRKHELPLFEQLLPETRYVGEIGLDGGPEYKEYWSDQYFVFTHILKLCQRSGGRIMSLHSRRAAKAVLDEIEAHPGAGTAILHWFSGTQRELDRAISLGCWFSVGPAMLASKKGLALAAKMPKDRVLTETDGPFVQIDGRSAFPWESENAIPFLASIWSVPELEIREQLKDNLRNLAINN</sequence>
<dbReference type="PIRSF" id="PIRSF005902">
    <property type="entry name" value="DNase_TatD"/>
    <property type="match status" value="1"/>
</dbReference>
<dbReference type="RefSeq" id="WP_310071856.1">
    <property type="nucleotide sequence ID" value="NZ_JAVDVX010000003.1"/>
</dbReference>
<gene>
    <name evidence="4" type="ORF">J2X05_001977</name>
</gene>
<evidence type="ECO:0000256" key="2">
    <source>
        <dbReference type="ARBA" id="ARBA00022723"/>
    </source>
</evidence>
<dbReference type="EC" id="3.1.21.-" evidence="4"/>
<proteinExistence type="inferred from homology"/>
<dbReference type="InterPro" id="IPR001130">
    <property type="entry name" value="TatD-like"/>
</dbReference>
<dbReference type="Proteomes" id="UP001253595">
    <property type="component" value="Unassembled WGS sequence"/>
</dbReference>
<dbReference type="Gene3D" id="3.20.20.140">
    <property type="entry name" value="Metal-dependent hydrolases"/>
    <property type="match status" value="1"/>
</dbReference>
<dbReference type="SUPFAM" id="SSF51556">
    <property type="entry name" value="Metallo-dependent hydrolases"/>
    <property type="match status" value="1"/>
</dbReference>
<reference evidence="4 5" key="1">
    <citation type="submission" date="2023-07" db="EMBL/GenBank/DDBJ databases">
        <title>Sorghum-associated microbial communities from plants grown in Nebraska, USA.</title>
        <authorList>
            <person name="Schachtman D."/>
        </authorList>
    </citation>
    <scope>NUCLEOTIDE SEQUENCE [LARGE SCALE GENOMIC DNA]</scope>
    <source>
        <strain evidence="4 5">BE190</strain>
    </source>
</reference>
<accession>A0ABU1UXM8</accession>
<dbReference type="GO" id="GO:0016787">
    <property type="term" value="F:hydrolase activity"/>
    <property type="evidence" value="ECO:0007669"/>
    <property type="project" value="UniProtKB-KW"/>
</dbReference>
<evidence type="ECO:0000256" key="1">
    <source>
        <dbReference type="ARBA" id="ARBA00009275"/>
    </source>
</evidence>
<keyword evidence="3 4" id="KW-0378">Hydrolase</keyword>
<comment type="caution">
    <text evidence="4">The sequence shown here is derived from an EMBL/GenBank/DDBJ whole genome shotgun (WGS) entry which is preliminary data.</text>
</comment>
<keyword evidence="2" id="KW-0479">Metal-binding</keyword>
<dbReference type="InterPro" id="IPR049677">
    <property type="entry name" value="QatD"/>
</dbReference>
<organism evidence="4 5">
    <name type="scientific">Cellvibrio fibrivorans</name>
    <dbReference type="NCBI Taxonomy" id="126350"/>
    <lineage>
        <taxon>Bacteria</taxon>
        <taxon>Pseudomonadati</taxon>
        <taxon>Pseudomonadota</taxon>
        <taxon>Gammaproteobacteria</taxon>
        <taxon>Cellvibrionales</taxon>
        <taxon>Cellvibrionaceae</taxon>
        <taxon>Cellvibrio</taxon>
    </lineage>
</organism>
<dbReference type="InterPro" id="IPR032466">
    <property type="entry name" value="Metal_Hydrolase"/>
</dbReference>
<name>A0ABU1UXM8_9GAMM</name>
<protein>
    <submittedName>
        <fullName evidence="4">TatD DNase family protein</fullName>
        <ecNumber evidence="4">3.1.21.-</ecNumber>
    </submittedName>
</protein>
<dbReference type="PANTHER" id="PTHR46317">
    <property type="entry name" value="HYDROLASE OF PHP SUPERFAMILY-RELATED PROTEIN"/>
    <property type="match status" value="1"/>
</dbReference>
<dbReference type="CDD" id="cd01310">
    <property type="entry name" value="TatD_DNAse"/>
    <property type="match status" value="1"/>
</dbReference>
<evidence type="ECO:0000313" key="5">
    <source>
        <dbReference type="Proteomes" id="UP001253595"/>
    </source>
</evidence>
<dbReference type="NCBIfam" id="NF041926">
    <property type="entry name" value="QatD"/>
    <property type="match status" value="1"/>
</dbReference>
<keyword evidence="5" id="KW-1185">Reference proteome</keyword>
<dbReference type="EMBL" id="JAVDVX010000003">
    <property type="protein sequence ID" value="MDR7089955.1"/>
    <property type="molecule type" value="Genomic_DNA"/>
</dbReference>